<dbReference type="STRING" id="29655.A0A0K9PMS4"/>
<dbReference type="PANTHER" id="PTHR34365">
    <property type="entry name" value="ENOLASE (DUF1399)"/>
    <property type="match status" value="1"/>
</dbReference>
<dbReference type="InterPro" id="IPR057518">
    <property type="entry name" value="GRDP_C"/>
</dbReference>
<evidence type="ECO:0000259" key="1">
    <source>
        <dbReference type="Pfam" id="PF25334"/>
    </source>
</evidence>
<organism evidence="3 4">
    <name type="scientific">Zostera marina</name>
    <name type="common">Eelgrass</name>
    <dbReference type="NCBI Taxonomy" id="29655"/>
    <lineage>
        <taxon>Eukaryota</taxon>
        <taxon>Viridiplantae</taxon>
        <taxon>Streptophyta</taxon>
        <taxon>Embryophyta</taxon>
        <taxon>Tracheophyta</taxon>
        <taxon>Spermatophyta</taxon>
        <taxon>Magnoliopsida</taxon>
        <taxon>Liliopsida</taxon>
        <taxon>Zosteraceae</taxon>
        <taxon>Zostera</taxon>
    </lineage>
</organism>
<keyword evidence="4" id="KW-1185">Reference proteome</keyword>
<dbReference type="PANTHER" id="PTHR34365:SF7">
    <property type="entry name" value="GLYCINE-RICH DOMAIN-CONTAINING PROTEIN 1"/>
    <property type="match status" value="1"/>
</dbReference>
<feature type="domain" description="GRDP C2" evidence="1">
    <location>
        <begin position="330"/>
        <end position="459"/>
    </location>
</feature>
<dbReference type="InterPro" id="IPR057458">
    <property type="entry name" value="GRDP_C2"/>
</dbReference>
<dbReference type="InterPro" id="IPR009836">
    <property type="entry name" value="GRDP-like"/>
</dbReference>
<dbReference type="EMBL" id="LFYR01000729">
    <property type="protein sequence ID" value="KMZ70373.1"/>
    <property type="molecule type" value="Genomic_DNA"/>
</dbReference>
<evidence type="ECO:0000313" key="4">
    <source>
        <dbReference type="Proteomes" id="UP000036987"/>
    </source>
</evidence>
<evidence type="ECO:0000313" key="3">
    <source>
        <dbReference type="EMBL" id="KMZ70373.1"/>
    </source>
</evidence>
<protein>
    <submittedName>
        <fullName evidence="3">Uncharacterized protein</fullName>
    </submittedName>
</protein>
<sequence length="655" mass="74391">MDKQQESTWNDAQAIEFSCGDILELVKQQISFLSAIDSRRTLQNDGPVLERAVLRYMHCWLPLLEKHTDSDGKVKEGSNLVVPLDCEWIWHAHRLNPLQYYADCNKLYGKTLDKVGVKSTISTIDETDAIESMKQLWENTYPGEPFEIDYDNENYSGQPPTSLSTKEKTMDYDLADGVKRQSKIYYCVSKPSYFNDIYLEDAIARYKAFIHGIRANPTKERFGVPVYDVDLVWHTHQLYPLAYYNDTNRLLGRLMGHDDTDTDKSPTGKLAVGFQATTKVWEQIYGSMYWKSGAMKKRDTPVSLPIKRRYPSSTTTSISTPYFEKLKLEKVKVVDLILQAVDIRNAPDHEKGDLVVAFEKEPDLYVDGSYDLLIQSEVENKDVAVFECEPSGEIQLTLKSKTTGDVFGTFSVSLEHLAKPEVSEFTVFKWFDVKPICDDDNQNGETEPVSVKISLSSTVPVIAPHYLFMSESEENWYSFKDDAENEAIKINISPENKIIGKVEGSDETFLLAELIEDKWSLVDNKMVLSLDADKTNEDSHIFELSAGDLVIKIFPGRRLEYEPLSDRQKERDDRDFVTAVTFSEDHPYGKDIALIDLKIGHIKVNEDWFVVFGVLLTYILCNLMSDKGYNGFVPGTGDTADAKDSVENGITAENS</sequence>
<accession>A0A0K9PMS4</accession>
<dbReference type="OMA" id="KNDCEQF"/>
<comment type="caution">
    <text evidence="3">The sequence shown here is derived from an EMBL/GenBank/DDBJ whole genome shotgun (WGS) entry which is preliminary data.</text>
</comment>
<evidence type="ECO:0000259" key="2">
    <source>
        <dbReference type="Pfam" id="PF25335"/>
    </source>
</evidence>
<dbReference type="Pfam" id="PF25334">
    <property type="entry name" value="C2_GRDP"/>
    <property type="match status" value="1"/>
</dbReference>
<dbReference type="AlphaFoldDB" id="A0A0K9PMS4"/>
<dbReference type="Pfam" id="PF07173">
    <property type="entry name" value="GRDP-like"/>
    <property type="match status" value="1"/>
</dbReference>
<dbReference type="OrthoDB" id="2684236at2759"/>
<name>A0A0K9PMS4_ZOSMR</name>
<proteinExistence type="predicted"/>
<feature type="domain" description="GRPD C-terminal" evidence="2">
    <location>
        <begin position="487"/>
        <end position="604"/>
    </location>
</feature>
<reference evidence="4" key="1">
    <citation type="journal article" date="2016" name="Nature">
        <title>The genome of the seagrass Zostera marina reveals angiosperm adaptation to the sea.</title>
        <authorList>
            <person name="Olsen J.L."/>
            <person name="Rouze P."/>
            <person name="Verhelst B."/>
            <person name="Lin Y.-C."/>
            <person name="Bayer T."/>
            <person name="Collen J."/>
            <person name="Dattolo E."/>
            <person name="De Paoli E."/>
            <person name="Dittami S."/>
            <person name="Maumus F."/>
            <person name="Michel G."/>
            <person name="Kersting A."/>
            <person name="Lauritano C."/>
            <person name="Lohaus R."/>
            <person name="Toepel M."/>
            <person name="Tonon T."/>
            <person name="Vanneste K."/>
            <person name="Amirebrahimi M."/>
            <person name="Brakel J."/>
            <person name="Bostroem C."/>
            <person name="Chovatia M."/>
            <person name="Grimwood J."/>
            <person name="Jenkins J.W."/>
            <person name="Jueterbock A."/>
            <person name="Mraz A."/>
            <person name="Stam W.T."/>
            <person name="Tice H."/>
            <person name="Bornberg-Bauer E."/>
            <person name="Green P.J."/>
            <person name="Pearson G.A."/>
            <person name="Procaccini G."/>
            <person name="Duarte C.M."/>
            <person name="Schmutz J."/>
            <person name="Reusch T.B.H."/>
            <person name="Van de Peer Y."/>
        </authorList>
    </citation>
    <scope>NUCLEOTIDE SEQUENCE [LARGE SCALE GENOMIC DNA]</scope>
    <source>
        <strain evidence="4">cv. Finnish</strain>
    </source>
</reference>
<dbReference type="Proteomes" id="UP000036987">
    <property type="component" value="Unassembled WGS sequence"/>
</dbReference>
<gene>
    <name evidence="3" type="ORF">ZOSMA_1G03560</name>
</gene>
<dbReference type="Pfam" id="PF25335">
    <property type="entry name" value="GRDP_C"/>
    <property type="match status" value="1"/>
</dbReference>
<dbReference type="GO" id="GO:0071470">
    <property type="term" value="P:cellular response to osmotic stress"/>
    <property type="evidence" value="ECO:0000318"/>
    <property type="project" value="GO_Central"/>
</dbReference>